<accession>A0ABV2AZ83</accession>
<feature type="chain" id="PRO_5045374889" description="Peptide methionine sulfoxide reductase MsrA" evidence="5">
    <location>
        <begin position="30"/>
        <end position="223"/>
    </location>
</feature>
<comment type="catalytic activity">
    <reaction evidence="3 4">
        <text>[thioredoxin]-disulfide + L-methionine + H2O = L-methionine (S)-S-oxide + [thioredoxin]-dithiol</text>
        <dbReference type="Rhea" id="RHEA:19993"/>
        <dbReference type="Rhea" id="RHEA-COMP:10698"/>
        <dbReference type="Rhea" id="RHEA-COMP:10700"/>
        <dbReference type="ChEBI" id="CHEBI:15377"/>
        <dbReference type="ChEBI" id="CHEBI:29950"/>
        <dbReference type="ChEBI" id="CHEBI:50058"/>
        <dbReference type="ChEBI" id="CHEBI:57844"/>
        <dbReference type="ChEBI" id="CHEBI:58772"/>
        <dbReference type="EC" id="1.8.4.11"/>
    </reaction>
</comment>
<sequence>MRPIFLDKTFAFLIAAIVMLACAATSAGAAEGPAPEAPFEPAVGSDEAVAIFAGGCFWCVEEAFDQVEGVVSTTSGYTGGHVDNPSYKDVTAETSGHAEAVKVIYKPGVVTYDHLLDVFWHNVDPTDAGGQFCDRGDSYRSAIFSVTPEQKTAAQASKKALQDDEKAPSPIVTEITPATTFYAAEEYHQNYYKKNSLRYKFYKNSCRRTATLEKLWGEAAGSH</sequence>
<dbReference type="InterPro" id="IPR036509">
    <property type="entry name" value="Met_Sox_Rdtase_MsrA_sf"/>
</dbReference>
<proteinExistence type="inferred from homology"/>
<dbReference type="NCBIfam" id="TIGR00401">
    <property type="entry name" value="msrA"/>
    <property type="match status" value="1"/>
</dbReference>
<feature type="signal peptide" evidence="5">
    <location>
        <begin position="1"/>
        <end position="29"/>
    </location>
</feature>
<dbReference type="Proteomes" id="UP001460888">
    <property type="component" value="Unassembled WGS sequence"/>
</dbReference>
<dbReference type="PROSITE" id="PS51257">
    <property type="entry name" value="PROKAR_LIPOPROTEIN"/>
    <property type="match status" value="1"/>
</dbReference>
<dbReference type="HAMAP" id="MF_01401">
    <property type="entry name" value="MsrA"/>
    <property type="match status" value="1"/>
</dbReference>
<feature type="domain" description="Peptide methionine sulphoxide reductase MsrA" evidence="6">
    <location>
        <begin position="50"/>
        <end position="200"/>
    </location>
</feature>
<evidence type="ECO:0000256" key="2">
    <source>
        <dbReference type="ARBA" id="ARBA00047806"/>
    </source>
</evidence>
<evidence type="ECO:0000256" key="1">
    <source>
        <dbReference type="ARBA" id="ARBA00023002"/>
    </source>
</evidence>
<protein>
    <recommendedName>
        <fullName evidence="4">Peptide methionine sulfoxide reductase MsrA</fullName>
        <shortName evidence="4">Protein-methionine-S-oxide reductase</shortName>
        <ecNumber evidence="4">1.8.4.11</ecNumber>
    </recommendedName>
    <alternativeName>
        <fullName evidence="4">Peptide-methionine (S)-S-oxide reductase</fullName>
        <shortName evidence="4">Peptide Met(O) reductase</shortName>
    </alternativeName>
</protein>
<keyword evidence="5" id="KW-0732">Signal</keyword>
<evidence type="ECO:0000256" key="3">
    <source>
        <dbReference type="ARBA" id="ARBA00048782"/>
    </source>
</evidence>
<evidence type="ECO:0000313" key="8">
    <source>
        <dbReference type="Proteomes" id="UP001460888"/>
    </source>
</evidence>
<evidence type="ECO:0000256" key="5">
    <source>
        <dbReference type="SAM" id="SignalP"/>
    </source>
</evidence>
<dbReference type="InterPro" id="IPR002569">
    <property type="entry name" value="Met_Sox_Rdtase_MsrA_dom"/>
</dbReference>
<comment type="catalytic activity">
    <reaction evidence="2 4">
        <text>L-methionyl-[protein] + [thioredoxin]-disulfide + H2O = L-methionyl-(S)-S-oxide-[protein] + [thioredoxin]-dithiol</text>
        <dbReference type="Rhea" id="RHEA:14217"/>
        <dbReference type="Rhea" id="RHEA-COMP:10698"/>
        <dbReference type="Rhea" id="RHEA-COMP:10700"/>
        <dbReference type="Rhea" id="RHEA-COMP:12313"/>
        <dbReference type="Rhea" id="RHEA-COMP:12315"/>
        <dbReference type="ChEBI" id="CHEBI:15377"/>
        <dbReference type="ChEBI" id="CHEBI:16044"/>
        <dbReference type="ChEBI" id="CHEBI:29950"/>
        <dbReference type="ChEBI" id="CHEBI:44120"/>
        <dbReference type="ChEBI" id="CHEBI:50058"/>
        <dbReference type="EC" id="1.8.4.11"/>
    </reaction>
</comment>
<evidence type="ECO:0000313" key="7">
    <source>
        <dbReference type="EMBL" id="MES1928602.1"/>
    </source>
</evidence>
<reference evidence="7 8" key="1">
    <citation type="submission" date="2013-03" db="EMBL/GenBank/DDBJ databases">
        <title>Salinisphaera dokdonensis CL-ES53 Genome Sequencing.</title>
        <authorList>
            <person name="Li C."/>
            <person name="Lai Q."/>
            <person name="Shao Z."/>
        </authorList>
    </citation>
    <scope>NUCLEOTIDE SEQUENCE [LARGE SCALE GENOMIC DNA]</scope>
    <source>
        <strain evidence="7 8">CL-ES53</strain>
    </source>
</reference>
<keyword evidence="1 4" id="KW-0560">Oxidoreductase</keyword>
<dbReference type="EC" id="1.8.4.11" evidence="4"/>
<evidence type="ECO:0000259" key="6">
    <source>
        <dbReference type="Pfam" id="PF01625"/>
    </source>
</evidence>
<dbReference type="PANTHER" id="PTHR43774">
    <property type="entry name" value="PEPTIDE METHIONINE SULFOXIDE REDUCTASE"/>
    <property type="match status" value="1"/>
</dbReference>
<dbReference type="EMBL" id="APND01000001">
    <property type="protein sequence ID" value="MES1928602.1"/>
    <property type="molecule type" value="Genomic_DNA"/>
</dbReference>
<dbReference type="SUPFAM" id="SSF55068">
    <property type="entry name" value="Peptide methionine sulfoxide reductase"/>
    <property type="match status" value="1"/>
</dbReference>
<feature type="active site" evidence="4">
    <location>
        <position position="56"/>
    </location>
</feature>
<dbReference type="PANTHER" id="PTHR43774:SF1">
    <property type="entry name" value="PEPTIDE METHIONINE SULFOXIDE REDUCTASE MSRA 2"/>
    <property type="match status" value="1"/>
</dbReference>
<evidence type="ECO:0000256" key="4">
    <source>
        <dbReference type="HAMAP-Rule" id="MF_01401"/>
    </source>
</evidence>
<comment type="similarity">
    <text evidence="4">Belongs to the MsrA Met sulfoxide reductase family.</text>
</comment>
<dbReference type="Pfam" id="PF01625">
    <property type="entry name" value="PMSR"/>
    <property type="match status" value="1"/>
</dbReference>
<keyword evidence="8" id="KW-1185">Reference proteome</keyword>
<comment type="function">
    <text evidence="4">Has an important function as a repair enzyme for proteins that have been inactivated by oxidation. Catalyzes the reversible oxidation-reduction of methionine sulfoxide in proteins to methionine.</text>
</comment>
<gene>
    <name evidence="4" type="primary">msrA</name>
    <name evidence="7" type="ORF">SADO_05065</name>
</gene>
<name>A0ABV2AZ83_9GAMM</name>
<dbReference type="RefSeq" id="WP_353109771.1">
    <property type="nucleotide sequence ID" value="NZ_APND01000001.1"/>
</dbReference>
<organism evidence="7 8">
    <name type="scientific">Salinisphaera dokdonensis CL-ES53</name>
    <dbReference type="NCBI Taxonomy" id="1304272"/>
    <lineage>
        <taxon>Bacteria</taxon>
        <taxon>Pseudomonadati</taxon>
        <taxon>Pseudomonadota</taxon>
        <taxon>Gammaproteobacteria</taxon>
        <taxon>Salinisphaerales</taxon>
        <taxon>Salinisphaeraceae</taxon>
        <taxon>Salinisphaera</taxon>
    </lineage>
</organism>
<comment type="caution">
    <text evidence="7">The sequence shown here is derived from an EMBL/GenBank/DDBJ whole genome shotgun (WGS) entry which is preliminary data.</text>
</comment>
<dbReference type="Gene3D" id="3.30.1060.10">
    <property type="entry name" value="Peptide methionine sulphoxide reductase MsrA"/>
    <property type="match status" value="1"/>
</dbReference>